<dbReference type="Pfam" id="PF11006">
    <property type="entry name" value="DUF2845"/>
    <property type="match status" value="2"/>
</dbReference>
<feature type="chain" id="PRO_5004876600" description="DUF2845 domain-containing protein" evidence="1">
    <location>
        <begin position="20"/>
        <end position="197"/>
    </location>
</feature>
<dbReference type="EMBL" id="CP007152">
    <property type="protein sequence ID" value="AHI33194.1"/>
    <property type="molecule type" value="Genomic_DNA"/>
</dbReference>
<dbReference type="STRING" id="1420917.AU15_11820"/>
<dbReference type="RefSeq" id="WP_036208860.1">
    <property type="nucleotide sequence ID" value="NZ_CP020931.1"/>
</dbReference>
<dbReference type="GeneID" id="77254946"/>
<feature type="signal peptide" evidence="1">
    <location>
        <begin position="1"/>
        <end position="19"/>
    </location>
</feature>
<sequence>MRLPLSIRVLLLLVLPGLAALPGAANGAFRCGSSLVDVGDWPVEVEERCGAPDYVATYPTATVPGIGVVGEVEHWYYNPGPQGFIRRLEFRNGKLRHEHSLGYGFAGDSAGDCSPARLQSGLSEFEMVAYCGEPLSRRVTWEPVGRGSTVAGHYRADQLVPVEEWLYETGKTQFRRIVKLRNGRVVHVETAKKPTGN</sequence>
<dbReference type="KEGG" id="msr:AU15_11820"/>
<protein>
    <recommendedName>
        <fullName evidence="8">DUF2845 domain-containing protein</fullName>
    </recommendedName>
</protein>
<gene>
    <name evidence="2" type="ORF">AU15_11820</name>
    <name evidence="3" type="ORF">MARSALSMR5_00960</name>
    <name evidence="4" type="ORF">SAMN04487868_11141</name>
</gene>
<dbReference type="Proteomes" id="UP000035081">
    <property type="component" value="Chromosome"/>
</dbReference>
<accession>A0A1I4KT00</accession>
<keyword evidence="1" id="KW-0732">Signal</keyword>
<reference evidence="2 5" key="1">
    <citation type="journal article" date="2014" name="Genome Announc.">
        <title>Draft Genome Sequences of Marinobacter similis A3d10T and Marinobacter salarius R9SW1T.</title>
        <authorList>
            <person name="Ivanova E.P."/>
            <person name="Ng H.J."/>
            <person name="Webb H.K."/>
            <person name="Feng G."/>
            <person name="Oshima K."/>
            <person name="Hattori M."/>
            <person name="Ohkuma M."/>
            <person name="Sergeev A.F."/>
            <person name="Mikhailov V.V."/>
            <person name="Crawford R.J."/>
            <person name="Sawabe T."/>
        </authorList>
    </citation>
    <scope>NUCLEOTIDE SEQUENCE [LARGE SCALE GENOMIC DNA]</scope>
    <source>
        <strain evidence="5">A3d10 and R9SW1</strain>
        <strain evidence="2">R9SW1</strain>
    </source>
</reference>
<reference evidence="3 6" key="3">
    <citation type="submission" date="2017-04" db="EMBL/GenBank/DDBJ databases">
        <title>Genome Sequence of Marinobacter salarius strain SMR5 Isolated from a culture of the Diatom Skeletonema marinoi.</title>
        <authorList>
            <person name="Topel M."/>
            <person name="Pinder M.I.M."/>
            <person name="Johansson O.N."/>
            <person name="Kourtchenko O."/>
            <person name="Godhe A."/>
            <person name="Clarke A.K."/>
        </authorList>
    </citation>
    <scope>NUCLEOTIDE SEQUENCE [LARGE SCALE GENOMIC DNA]</scope>
    <source>
        <strain evidence="3 6">SMR5</strain>
    </source>
</reference>
<proteinExistence type="predicted"/>
<evidence type="ECO:0000256" key="1">
    <source>
        <dbReference type="SAM" id="SignalP"/>
    </source>
</evidence>
<evidence type="ECO:0000313" key="5">
    <source>
        <dbReference type="Proteomes" id="UP000035081"/>
    </source>
</evidence>
<reference evidence="4 7" key="2">
    <citation type="submission" date="2016-10" db="EMBL/GenBank/DDBJ databases">
        <authorList>
            <person name="Varghese N."/>
            <person name="Submissions S."/>
        </authorList>
    </citation>
    <scope>NUCLEOTIDE SEQUENCE [LARGE SCALE GENOMIC DNA]</scope>
    <source>
        <strain evidence="4 7">DSM 26291</strain>
    </source>
</reference>
<dbReference type="Proteomes" id="UP000199211">
    <property type="component" value="Unassembled WGS sequence"/>
</dbReference>
<dbReference type="AlphaFoldDB" id="W5YWF0"/>
<keyword evidence="7" id="KW-1185">Reference proteome</keyword>
<dbReference type="EMBL" id="FOTV01000011">
    <property type="protein sequence ID" value="SFL81736.1"/>
    <property type="molecule type" value="Genomic_DNA"/>
</dbReference>
<evidence type="ECO:0000313" key="6">
    <source>
        <dbReference type="Proteomes" id="UP000193100"/>
    </source>
</evidence>
<dbReference type="Proteomes" id="UP000193100">
    <property type="component" value="Chromosome"/>
</dbReference>
<dbReference type="HOGENOM" id="CLU_123183_0_0_6"/>
<name>W5YWF0_9GAMM</name>
<organism evidence="2 5">
    <name type="scientific">Marinobacter salarius</name>
    <dbReference type="NCBI Taxonomy" id="1420917"/>
    <lineage>
        <taxon>Bacteria</taxon>
        <taxon>Pseudomonadati</taxon>
        <taxon>Pseudomonadota</taxon>
        <taxon>Gammaproteobacteria</taxon>
        <taxon>Pseudomonadales</taxon>
        <taxon>Marinobacteraceae</taxon>
        <taxon>Marinobacter</taxon>
    </lineage>
</organism>
<dbReference type="EMBL" id="CP020931">
    <property type="protein sequence ID" value="ARM83054.1"/>
    <property type="molecule type" value="Genomic_DNA"/>
</dbReference>
<accession>W5YWF0</accession>
<dbReference type="InterPro" id="IPR021268">
    <property type="entry name" value="DUF2845"/>
</dbReference>
<evidence type="ECO:0008006" key="8">
    <source>
        <dbReference type="Google" id="ProtNLM"/>
    </source>
</evidence>
<evidence type="ECO:0000313" key="2">
    <source>
        <dbReference type="EMBL" id="AHI33194.1"/>
    </source>
</evidence>
<evidence type="ECO:0000313" key="3">
    <source>
        <dbReference type="EMBL" id="ARM83054.1"/>
    </source>
</evidence>
<evidence type="ECO:0000313" key="4">
    <source>
        <dbReference type="EMBL" id="SFL81736.1"/>
    </source>
</evidence>
<evidence type="ECO:0000313" key="7">
    <source>
        <dbReference type="Proteomes" id="UP000199211"/>
    </source>
</evidence>